<dbReference type="PANTHER" id="PTHR23151">
    <property type="entry name" value="DIHYDROLIPOAMIDE ACETYL/SUCCINYL-TRANSFERASE-RELATED"/>
    <property type="match status" value="1"/>
</dbReference>
<evidence type="ECO:0000256" key="2">
    <source>
        <dbReference type="ARBA" id="ARBA00022946"/>
    </source>
</evidence>
<dbReference type="InterPro" id="IPR003016">
    <property type="entry name" value="2-oxoA_DH_lipoyl-BS"/>
</dbReference>
<dbReference type="OrthoDB" id="537444at2759"/>
<dbReference type="InterPro" id="IPR011053">
    <property type="entry name" value="Single_hybrid_motif"/>
</dbReference>
<dbReference type="eggNOG" id="KOG0557">
    <property type="taxonomic scope" value="Eukaryota"/>
</dbReference>
<evidence type="ECO:0000313" key="4">
    <source>
        <dbReference type="EMBL" id="EFC47989.1"/>
    </source>
</evidence>
<keyword evidence="2" id="KW-0809">Transit peptide</keyword>
<protein>
    <submittedName>
        <fullName evidence="4">Predicted protein</fullName>
    </submittedName>
</protein>
<evidence type="ECO:0000259" key="3">
    <source>
        <dbReference type="PROSITE" id="PS50968"/>
    </source>
</evidence>
<dbReference type="GO" id="GO:0006086">
    <property type="term" value="P:pyruvate decarboxylation to acetyl-CoA"/>
    <property type="evidence" value="ECO:0007669"/>
    <property type="project" value="InterPro"/>
</dbReference>
<dbReference type="PROSITE" id="PS50968">
    <property type="entry name" value="BIOTINYL_LIPOYL"/>
    <property type="match status" value="1"/>
</dbReference>
<accession>D2V4T8</accession>
<keyword evidence="5" id="KW-1185">Reference proteome</keyword>
<gene>
    <name evidence="4" type="ORF">NAEGRDRAFT_31168</name>
</gene>
<dbReference type="GeneID" id="8849610"/>
<proteinExistence type="predicted"/>
<dbReference type="PANTHER" id="PTHR23151:SF90">
    <property type="entry name" value="DIHYDROLIPOYLLYSINE-RESIDUE ACETYLTRANSFERASE COMPONENT OF PYRUVATE DEHYDROGENASE COMPLEX, MITOCHONDRIAL-RELATED"/>
    <property type="match status" value="1"/>
</dbReference>
<dbReference type="InParanoid" id="D2V4T8"/>
<dbReference type="KEGG" id="ngr:NAEGRDRAFT_31168"/>
<sequence length="71" mass="7729">MTSGEIVQWLKKEGDKISVGDSLCEIRTDKSVLDFESTEEGILGKIIIPGGTKNIEMGATIGYLVDKLDEI</sequence>
<feature type="non-terminal residue" evidence="4">
    <location>
        <position position="71"/>
    </location>
</feature>
<dbReference type="Gene3D" id="2.40.50.100">
    <property type="match status" value="1"/>
</dbReference>
<evidence type="ECO:0000256" key="1">
    <source>
        <dbReference type="ARBA" id="ARBA00022823"/>
    </source>
</evidence>
<organism evidence="5">
    <name type="scientific">Naegleria gruberi</name>
    <name type="common">Amoeba</name>
    <dbReference type="NCBI Taxonomy" id="5762"/>
    <lineage>
        <taxon>Eukaryota</taxon>
        <taxon>Discoba</taxon>
        <taxon>Heterolobosea</taxon>
        <taxon>Tetramitia</taxon>
        <taxon>Eutetramitia</taxon>
        <taxon>Vahlkampfiidae</taxon>
        <taxon>Naegleria</taxon>
    </lineage>
</organism>
<dbReference type="CDD" id="cd06849">
    <property type="entry name" value="lipoyl_domain"/>
    <property type="match status" value="1"/>
</dbReference>
<dbReference type="RefSeq" id="XP_002680733.1">
    <property type="nucleotide sequence ID" value="XM_002680687.1"/>
</dbReference>
<dbReference type="InterPro" id="IPR045257">
    <property type="entry name" value="E2/Pdx1"/>
</dbReference>
<dbReference type="Pfam" id="PF00364">
    <property type="entry name" value="Biotin_lipoyl"/>
    <property type="match status" value="1"/>
</dbReference>
<feature type="domain" description="Lipoyl-binding" evidence="3">
    <location>
        <begin position="1"/>
        <end position="65"/>
    </location>
</feature>
<dbReference type="InterPro" id="IPR000089">
    <property type="entry name" value="Biotin_lipoyl"/>
</dbReference>
<evidence type="ECO:0000313" key="5">
    <source>
        <dbReference type="Proteomes" id="UP000006671"/>
    </source>
</evidence>
<dbReference type="GO" id="GO:0005739">
    <property type="term" value="C:mitochondrion"/>
    <property type="evidence" value="ECO:0007669"/>
    <property type="project" value="TreeGrafter"/>
</dbReference>
<dbReference type="PROSITE" id="PS00189">
    <property type="entry name" value="LIPOYL"/>
    <property type="match status" value="1"/>
</dbReference>
<keyword evidence="1" id="KW-0450">Lipoyl</keyword>
<name>D2V4T8_NAEGR</name>
<reference evidence="4 5" key="1">
    <citation type="journal article" date="2010" name="Cell">
        <title>The genome of Naegleria gruberi illuminates early eukaryotic versatility.</title>
        <authorList>
            <person name="Fritz-Laylin L.K."/>
            <person name="Prochnik S.E."/>
            <person name="Ginger M.L."/>
            <person name="Dacks J.B."/>
            <person name="Carpenter M.L."/>
            <person name="Field M.C."/>
            <person name="Kuo A."/>
            <person name="Paredez A."/>
            <person name="Chapman J."/>
            <person name="Pham J."/>
            <person name="Shu S."/>
            <person name="Neupane R."/>
            <person name="Cipriano M."/>
            <person name="Mancuso J."/>
            <person name="Tu H."/>
            <person name="Salamov A."/>
            <person name="Lindquist E."/>
            <person name="Shapiro H."/>
            <person name="Lucas S."/>
            <person name="Grigoriev I.V."/>
            <person name="Cande W.Z."/>
            <person name="Fulton C."/>
            <person name="Rokhsar D.S."/>
            <person name="Dawson S.C."/>
        </authorList>
    </citation>
    <scope>NUCLEOTIDE SEQUENCE [LARGE SCALE GENOMIC DNA]</scope>
    <source>
        <strain evidence="4 5">NEG-M</strain>
    </source>
</reference>
<dbReference type="Proteomes" id="UP000006671">
    <property type="component" value="Unassembled WGS sequence"/>
</dbReference>
<dbReference type="EMBL" id="GG738852">
    <property type="protein sequence ID" value="EFC47989.1"/>
    <property type="molecule type" value="Genomic_DNA"/>
</dbReference>
<dbReference type="VEuPathDB" id="AmoebaDB:NAEGRDRAFT_31168"/>
<dbReference type="AlphaFoldDB" id="D2V4T8"/>
<dbReference type="SUPFAM" id="SSF51230">
    <property type="entry name" value="Single hybrid motif"/>
    <property type="match status" value="1"/>
</dbReference>
<dbReference type="STRING" id="5762.D2V4T8"/>
<dbReference type="GO" id="GO:0045254">
    <property type="term" value="C:pyruvate dehydrogenase complex"/>
    <property type="evidence" value="ECO:0007669"/>
    <property type="project" value="InterPro"/>
</dbReference>